<comment type="caution">
    <text evidence="2">The sequence shown here is derived from an EMBL/GenBank/DDBJ whole genome shotgun (WGS) entry which is preliminary data.</text>
</comment>
<evidence type="ECO:0008006" key="4">
    <source>
        <dbReference type="Google" id="ProtNLM"/>
    </source>
</evidence>
<keyword evidence="3" id="KW-1185">Reference proteome</keyword>
<evidence type="ECO:0000313" key="3">
    <source>
        <dbReference type="Proteomes" id="UP000319776"/>
    </source>
</evidence>
<feature type="signal peptide" evidence="1">
    <location>
        <begin position="1"/>
        <end position="18"/>
    </location>
</feature>
<dbReference type="RefSeq" id="WP_140781528.1">
    <property type="nucleotide sequence ID" value="NZ_VFSS01000011.1"/>
</dbReference>
<keyword evidence="1" id="KW-0732">Signal</keyword>
<dbReference type="Proteomes" id="UP000319776">
    <property type="component" value="Unassembled WGS sequence"/>
</dbReference>
<dbReference type="AlphaFoldDB" id="A0A501X989"/>
<reference evidence="2 3" key="1">
    <citation type="submission" date="2019-06" db="EMBL/GenBank/DDBJ databases">
        <title>Mycoplasma falconis type strain whole genome sequence.</title>
        <authorList>
            <person name="Spergser J."/>
        </authorList>
    </citation>
    <scope>NUCLEOTIDE SEQUENCE [LARGE SCALE GENOMIC DNA]</scope>
    <source>
        <strain evidence="2 3">ATCC 51372</strain>
    </source>
</reference>
<name>A0A501X989_9BACT</name>
<dbReference type="PROSITE" id="PS51257">
    <property type="entry name" value="PROKAR_LIPOPROTEIN"/>
    <property type="match status" value="1"/>
</dbReference>
<proteinExistence type="predicted"/>
<dbReference type="NCBIfam" id="NF045850">
    <property type="entry name" value="ABC_Mplas_LP"/>
    <property type="match status" value="1"/>
</dbReference>
<gene>
    <name evidence="2" type="ORF">FJO69_02685</name>
</gene>
<dbReference type="EMBL" id="VFSS01000011">
    <property type="protein sequence ID" value="TPE56927.1"/>
    <property type="molecule type" value="Genomic_DNA"/>
</dbReference>
<evidence type="ECO:0000256" key="1">
    <source>
        <dbReference type="SAM" id="SignalP"/>
    </source>
</evidence>
<evidence type="ECO:0000313" key="2">
    <source>
        <dbReference type="EMBL" id="TPE56927.1"/>
    </source>
</evidence>
<protein>
    <recommendedName>
        <fullName evidence="4">Lipoprotein</fullName>
    </recommendedName>
</protein>
<dbReference type="OrthoDB" id="401341at2"/>
<accession>A0A501X989</accession>
<feature type="chain" id="PRO_5021421211" description="Lipoprotein" evidence="1">
    <location>
        <begin position="19"/>
        <end position="793"/>
    </location>
</feature>
<sequence>MKKLLIGAPLIFSLPLLALSCGDYNSDEYKLIEKKNYANDLGDFSLAINPKQSKNLRMLNLATQTKLLRIGSQNQPVIDFRDNIVLQPSYLRYKFELLSNIEILQENGSNHLFNSDEIDQVSLDNASELQEDIFVPKKDKGNGFNLPYLFIPSSNKKSINNENFLAKLNLASEFKLNIKENQIPWVNYQNSKTKYFVSANDFKLGILRSLLQNKEFRKNYLGYRQEKEQDQNPYFNGINLYKFFIENNIDINYFLNNDGLSFKTLNNKNQDLVDFFKQLLIYSNYIDAIPYQYLFDKYQKDPFKDITWFYEYGKTYQDTLYSSYYLIKSNSLSEVKLEKNKYYPQSNNNLKNIDIQYNLIPINKQTFGSQNYYAFQQNIVSSLDYQILDNQQKNEMLALYPNINVSYYKNVEKYNLHNKLINNFLPTGKDQFFNDNFALLYYGLNKKELNENIDLKQVYKLPNFVFQSLINNLINQYALINANESIWLSQAPVDLDIKAYNKGLNYNYLADADVSINRPIILLSDNKEIYDIPQEENKTKIIEANSYDYLDRLKPVYFEEIKSSLQQIINEFYQSNKANKQDNISFVIPIVANNISQNQKVIIDLIPEIFKEVDSRFDVAIKYIEDLETYQTYFNKNRSIYKENTFTIETPNTQSFIVDLLTNFDNYLLYKMTLIANDFKNKEDVYKQTKQLINHLDENNINLSNLNDLNELNDYLKNNKNKIYLLLKEYISKLDLNDQINLINQINNLNSYILSLNNLSTVNTYKKVIYQKHIIKPVEYDGLNYLQDLKIQN</sequence>
<organism evidence="2 3">
    <name type="scientific">[Mycoplasma] falconis</name>
    <dbReference type="NCBI Taxonomy" id="92403"/>
    <lineage>
        <taxon>Bacteria</taxon>
        <taxon>Bacillati</taxon>
        <taxon>Mycoplasmatota</taxon>
        <taxon>Mycoplasmoidales</taxon>
        <taxon>Metamycoplasmataceae</taxon>
        <taxon>Metamycoplasma</taxon>
    </lineage>
</organism>